<dbReference type="SUPFAM" id="SSF56784">
    <property type="entry name" value="HAD-like"/>
    <property type="match status" value="1"/>
</dbReference>
<dbReference type="GO" id="GO:0019829">
    <property type="term" value="F:ATPase-coupled monoatomic cation transmembrane transporter activity"/>
    <property type="evidence" value="ECO:0007669"/>
    <property type="project" value="InterPro"/>
</dbReference>
<dbReference type="Gene3D" id="3.30.70.100">
    <property type="match status" value="1"/>
</dbReference>
<dbReference type="PANTHER" id="PTHR48085:SF5">
    <property type="entry name" value="CADMIUM_ZINC-TRANSPORTING ATPASE HMA4-RELATED"/>
    <property type="match status" value="1"/>
</dbReference>
<organism evidence="13 14">
    <name type="scientific">Punica granatum</name>
    <name type="common">Pomegranate</name>
    <dbReference type="NCBI Taxonomy" id="22663"/>
    <lineage>
        <taxon>Eukaryota</taxon>
        <taxon>Viridiplantae</taxon>
        <taxon>Streptophyta</taxon>
        <taxon>Embryophyta</taxon>
        <taxon>Tracheophyta</taxon>
        <taxon>Spermatophyta</taxon>
        <taxon>Magnoliopsida</taxon>
        <taxon>eudicotyledons</taxon>
        <taxon>Gunneridae</taxon>
        <taxon>Pentapetalae</taxon>
        <taxon>rosids</taxon>
        <taxon>malvids</taxon>
        <taxon>Myrtales</taxon>
        <taxon>Lythraceae</taxon>
        <taxon>Punica</taxon>
    </lineage>
</organism>
<reference evidence="16 17" key="4">
    <citation type="submission" date="2025-04" db="UniProtKB">
        <authorList>
            <consortium name="RefSeq"/>
        </authorList>
    </citation>
    <scope>IDENTIFICATION</scope>
    <source>
        <tissue evidence="16 17">Leaf</tissue>
    </source>
</reference>
<dbReference type="FunFam" id="3.30.70.100:FF:000022">
    <property type="entry name" value="Putative cadmium/zinc-transporting ATPase 3"/>
    <property type="match status" value="1"/>
</dbReference>
<feature type="transmembrane region" description="Helical" evidence="10">
    <location>
        <begin position="688"/>
        <end position="709"/>
    </location>
</feature>
<evidence type="ECO:0000256" key="3">
    <source>
        <dbReference type="ARBA" id="ARBA00022692"/>
    </source>
</evidence>
<feature type="transmembrane region" description="Helical" evidence="10">
    <location>
        <begin position="354"/>
        <end position="378"/>
    </location>
</feature>
<name>A0A218XIM5_PUNGR</name>
<dbReference type="EMBL" id="MTKT01001633">
    <property type="protein sequence ID" value="OWM84311.1"/>
    <property type="molecule type" value="Genomic_DNA"/>
</dbReference>
<feature type="region of interest" description="Disordered" evidence="11">
    <location>
        <begin position="840"/>
        <end position="868"/>
    </location>
</feature>
<feature type="transmembrane region" description="Helical" evidence="10">
    <location>
        <begin position="666"/>
        <end position="682"/>
    </location>
</feature>
<dbReference type="AlphaFoldDB" id="A0A218XIM5"/>
<dbReference type="PRINTS" id="PR00119">
    <property type="entry name" value="CATATPASE"/>
</dbReference>
<keyword evidence="15" id="KW-1185">Reference proteome</keyword>
<keyword evidence="9 10" id="KW-0472">Membrane</keyword>
<proteinExistence type="inferred from homology"/>
<keyword evidence="6 10" id="KW-0067">ATP-binding</keyword>
<dbReference type="Proteomes" id="UP000515151">
    <property type="component" value="Chromosome 2"/>
</dbReference>
<evidence type="ECO:0000256" key="9">
    <source>
        <dbReference type="ARBA" id="ARBA00023136"/>
    </source>
</evidence>
<keyword evidence="8 10" id="KW-1133">Transmembrane helix</keyword>
<dbReference type="CDD" id="cd02079">
    <property type="entry name" value="P-type_ATPase_HM"/>
    <property type="match status" value="1"/>
</dbReference>
<dbReference type="GO" id="GO:0005524">
    <property type="term" value="F:ATP binding"/>
    <property type="evidence" value="ECO:0007669"/>
    <property type="project" value="UniProtKB-UniRule"/>
</dbReference>
<dbReference type="PROSITE" id="PS00154">
    <property type="entry name" value="ATPASE_E1_E2"/>
    <property type="match status" value="1"/>
</dbReference>
<dbReference type="NCBIfam" id="TIGR01494">
    <property type="entry name" value="ATPase_P-type"/>
    <property type="match status" value="2"/>
</dbReference>
<dbReference type="InterPro" id="IPR023214">
    <property type="entry name" value="HAD_sf"/>
</dbReference>
<dbReference type="InterPro" id="IPR044492">
    <property type="entry name" value="P_typ_ATPase_HD_dom"/>
</dbReference>
<dbReference type="InterPro" id="IPR008250">
    <property type="entry name" value="ATPase_P-typ_transduc_dom_A_sf"/>
</dbReference>
<feature type="transmembrane region" description="Helical" evidence="10">
    <location>
        <begin position="128"/>
        <end position="146"/>
    </location>
</feature>
<evidence type="ECO:0000256" key="11">
    <source>
        <dbReference type="SAM" id="MobiDB-lite"/>
    </source>
</evidence>
<reference evidence="15" key="3">
    <citation type="journal article" date="2020" name="Plant Biotechnol. J.">
        <title>The pomegranate (Punica granatum L.) draft genome dissects genetic divergence between soft- and hard-seeded cultivars.</title>
        <authorList>
            <person name="Luo X."/>
            <person name="Li H."/>
            <person name="Wu Z."/>
            <person name="Yao W."/>
            <person name="Zhao P."/>
            <person name="Cao D."/>
            <person name="Yu H."/>
            <person name="Li K."/>
            <person name="Poudel K."/>
            <person name="Zhao D."/>
            <person name="Zhang F."/>
            <person name="Xia X."/>
            <person name="Chen L."/>
            <person name="Wang Q."/>
            <person name="Jing D."/>
            <person name="Cao S."/>
        </authorList>
    </citation>
    <scope>NUCLEOTIDE SEQUENCE [LARGE SCALE GENOMIC DNA]</scope>
</reference>
<evidence type="ECO:0000313" key="13">
    <source>
        <dbReference type="EMBL" id="OWM84311.1"/>
    </source>
</evidence>
<dbReference type="Gene3D" id="2.70.150.10">
    <property type="entry name" value="Calcium-transporting ATPase, cytoplasmic transduction domain A"/>
    <property type="match status" value="1"/>
</dbReference>
<dbReference type="Pfam" id="PF00122">
    <property type="entry name" value="E1-E2_ATPase"/>
    <property type="match status" value="1"/>
</dbReference>
<comment type="similarity">
    <text evidence="2 10">Belongs to the cation transport ATPase (P-type) (TC 3.A.3) family. Type IB subfamily.</text>
</comment>
<dbReference type="InterPro" id="IPR036163">
    <property type="entry name" value="HMA_dom_sf"/>
</dbReference>
<sequence>MDEQKKASRSEGSAAAAAKKLQKSYFDVLGLCCSSEIPLIENILKQLDGVKDVSVIIASRTVIVVHDSILVSQTQIVNALNQSRLEANIKMKGDGSHKKKWPSPYAIASGLLLLLSFLKYVYRPLGWLALGAVAVGIIPIGLRAMAAIRNIRLDINVLALIAVTGTIAMHDYLEAATIVFLFSIADWLQSMASHKARAAMSSLMSVAPQKATIAETGEEVDVDEVKLNTILAVKAGEVIPIDGIVVDGKSEVDEKTLTGESFPVSKERDFSVWAGTMNLNGYISVRTTALAEDCVVAKMAKLVEEAQSKKSRIQRFIDRFAQYYTPAIVFVFLCVMVIPIALRVRNRDYWVELALVVLVSGCPCALVLSTPVATFCALTRAARSGLLIKGGDYLETLSKIKTVAFDKTGTITKGEFLVTEFKVLCTEISRDTLLYWVSSIESKSSHPLAASVVQYGRSSGIVPKPEDVEDFQNFPGEGIYGRIDERDFFIGNKKIATKAGSQIVPNSGGDNAMGGKTVGYIYLGADLVGMFSLSDECRTGVIEAIRELKSRNIRTVMLTGDCQAAAMNAQNQLGNALDQVYAELLPEDKSKIIQQLQTNGRTAMVGDGINDAPALATSDIGISMGISGSALATETGHVILMSNDIRKIPKAINLARRAHRKVTENVFLSFLTRVAILALAFAGHPLVWAAVLADTGTCLLVIMNSMLLLRGQHKHRHVQKCSRQSCGAPKEQRCICDDISSDQNHQQCCNEKSCTSSVLPPVHPHHPHESKGKVQQNCCESTKCTSKQRCTGQKVSCEPRSCSSVQKSARECHPSQFTTSEGEIIEIPSSGRKQGCCTGNSTAPNRAQSESGTINAANHSSESAPSCCSGNKCSKSPTPKTNVVHAVSDGIGDADRCCSRNCDTVRGKAMTCCTTNDLEKNLHAPASTCRPIHGGHCDQTHYSDEQRTSCGLQGCASPGPHCERDCSLPNELGPHHTEIATALHACCSLENREIGGCCRSYMKECCKSHHGHLGHHGFGGCLTEIIID</sequence>
<protein>
    <submittedName>
        <fullName evidence="16 17">Inactive cadmium/zinc-transporting ATPase HMA3</fullName>
    </submittedName>
</protein>
<evidence type="ECO:0000259" key="12">
    <source>
        <dbReference type="PROSITE" id="PS50846"/>
    </source>
</evidence>
<feature type="transmembrane region" description="Helical" evidence="10">
    <location>
        <begin position="320"/>
        <end position="342"/>
    </location>
</feature>
<dbReference type="InterPro" id="IPR018303">
    <property type="entry name" value="ATPase_P-typ_P_site"/>
</dbReference>
<keyword evidence="3 10" id="KW-0812">Transmembrane</keyword>
<dbReference type="GO" id="GO:0046872">
    <property type="term" value="F:metal ion binding"/>
    <property type="evidence" value="ECO:0007669"/>
    <property type="project" value="UniProtKB-KW"/>
</dbReference>
<keyword evidence="4 10" id="KW-0479">Metal-binding</keyword>
<dbReference type="RefSeq" id="XP_031379345.1">
    <property type="nucleotide sequence ID" value="XM_031523485.1"/>
</dbReference>
<dbReference type="NCBIfam" id="TIGR01525">
    <property type="entry name" value="ATPase-IB_hvy"/>
    <property type="match status" value="1"/>
</dbReference>
<evidence type="ECO:0000313" key="17">
    <source>
        <dbReference type="RefSeq" id="XP_031379345.1"/>
    </source>
</evidence>
<dbReference type="PRINTS" id="PR00941">
    <property type="entry name" value="CDATPASE"/>
</dbReference>
<accession>A0A218XIM5</accession>
<dbReference type="InterPro" id="IPR059000">
    <property type="entry name" value="ATPase_P-type_domA"/>
</dbReference>
<dbReference type="FunFam" id="3.40.1110.10:FF:000043">
    <property type="entry name" value="Putative cadmium/zinc-transporting ATPase 3"/>
    <property type="match status" value="1"/>
</dbReference>
<evidence type="ECO:0000313" key="14">
    <source>
        <dbReference type="Proteomes" id="UP000197138"/>
    </source>
</evidence>
<dbReference type="Gene3D" id="3.40.50.1000">
    <property type="entry name" value="HAD superfamily/HAD-like"/>
    <property type="match status" value="1"/>
</dbReference>
<dbReference type="InterPro" id="IPR023299">
    <property type="entry name" value="ATPase_P-typ_cyto_dom_N"/>
</dbReference>
<dbReference type="SUPFAM" id="SSF81653">
    <property type="entry name" value="Calcium ATPase, transduction domain A"/>
    <property type="match status" value="1"/>
</dbReference>
<dbReference type="SFLD" id="SFLDG00002">
    <property type="entry name" value="C1.7:_P-type_atpase_like"/>
    <property type="match status" value="1"/>
</dbReference>
<evidence type="ECO:0000256" key="1">
    <source>
        <dbReference type="ARBA" id="ARBA00004141"/>
    </source>
</evidence>
<gene>
    <name evidence="16 17" type="primary">LOC116194633</name>
    <name evidence="13" type="ORF">CDL15_Pgr027080</name>
</gene>
<evidence type="ECO:0000256" key="4">
    <source>
        <dbReference type="ARBA" id="ARBA00022723"/>
    </source>
</evidence>
<dbReference type="GeneID" id="116194633"/>
<evidence type="ECO:0000256" key="5">
    <source>
        <dbReference type="ARBA" id="ARBA00022741"/>
    </source>
</evidence>
<dbReference type="SFLD" id="SFLDS00003">
    <property type="entry name" value="Haloacid_Dehalogenase"/>
    <property type="match status" value="1"/>
</dbReference>
<evidence type="ECO:0000256" key="10">
    <source>
        <dbReference type="RuleBase" id="RU362081"/>
    </source>
</evidence>
<evidence type="ECO:0000256" key="7">
    <source>
        <dbReference type="ARBA" id="ARBA00022967"/>
    </source>
</evidence>
<dbReference type="SUPFAM" id="SSF81665">
    <property type="entry name" value="Calcium ATPase, transmembrane domain M"/>
    <property type="match status" value="1"/>
</dbReference>
<dbReference type="InterPro" id="IPR001757">
    <property type="entry name" value="P_typ_ATPase"/>
</dbReference>
<dbReference type="OrthoDB" id="432719at2759"/>
<dbReference type="InterPro" id="IPR006121">
    <property type="entry name" value="HMA_dom"/>
</dbReference>
<keyword evidence="7" id="KW-1278">Translocase</keyword>
<dbReference type="GO" id="GO:0016887">
    <property type="term" value="F:ATP hydrolysis activity"/>
    <property type="evidence" value="ECO:0007669"/>
    <property type="project" value="InterPro"/>
</dbReference>
<evidence type="ECO:0000256" key="8">
    <source>
        <dbReference type="ARBA" id="ARBA00022989"/>
    </source>
</evidence>
<evidence type="ECO:0000313" key="16">
    <source>
        <dbReference type="RefSeq" id="XP_031379344.1"/>
    </source>
</evidence>
<dbReference type="PROSITE" id="PS50846">
    <property type="entry name" value="HMA_2"/>
    <property type="match status" value="1"/>
</dbReference>
<evidence type="ECO:0000256" key="6">
    <source>
        <dbReference type="ARBA" id="ARBA00022840"/>
    </source>
</evidence>
<reference evidence="14" key="1">
    <citation type="journal article" date="2017" name="Plant J.">
        <title>The pomegranate (Punica granatum L.) genome and the genomics of punicalagin biosynthesis.</title>
        <authorList>
            <person name="Qin G."/>
            <person name="Xu C."/>
            <person name="Ming R."/>
            <person name="Tang H."/>
            <person name="Guyot R."/>
            <person name="Kramer E.M."/>
            <person name="Hu Y."/>
            <person name="Yi X."/>
            <person name="Qi Y."/>
            <person name="Xu X."/>
            <person name="Gao Z."/>
            <person name="Pan H."/>
            <person name="Jian J."/>
            <person name="Tian Y."/>
            <person name="Yue Z."/>
            <person name="Xu Y."/>
        </authorList>
    </citation>
    <scope>NUCLEOTIDE SEQUENCE [LARGE SCALE GENOMIC DNA]</scope>
    <source>
        <strain evidence="14">cv. Dabenzi</strain>
    </source>
</reference>
<keyword evidence="5 10" id="KW-0547">Nucleotide-binding</keyword>
<dbReference type="Gene3D" id="3.40.1110.10">
    <property type="entry name" value="Calcium-transporting ATPase, cytoplasmic domain N"/>
    <property type="match status" value="1"/>
</dbReference>
<dbReference type="GO" id="GO:0016020">
    <property type="term" value="C:membrane"/>
    <property type="evidence" value="ECO:0007669"/>
    <property type="project" value="UniProtKB-SubCell"/>
</dbReference>
<dbReference type="InterPro" id="IPR051014">
    <property type="entry name" value="Cation_Transport_ATPase_IB"/>
</dbReference>
<dbReference type="Pfam" id="PF00702">
    <property type="entry name" value="Hydrolase"/>
    <property type="match status" value="1"/>
</dbReference>
<dbReference type="SUPFAM" id="SSF55008">
    <property type="entry name" value="HMA, heavy metal-associated domain"/>
    <property type="match status" value="1"/>
</dbReference>
<comment type="subcellular location">
    <subcellularLocation>
        <location evidence="1">Membrane</location>
        <topology evidence="1">Multi-pass membrane protein</topology>
    </subcellularLocation>
</comment>
<feature type="domain" description="HMA" evidence="12">
    <location>
        <begin position="22"/>
        <end position="88"/>
    </location>
</feature>
<dbReference type="PANTHER" id="PTHR48085">
    <property type="entry name" value="CADMIUM/ZINC-TRANSPORTING ATPASE HMA2-RELATED"/>
    <property type="match status" value="1"/>
</dbReference>
<evidence type="ECO:0000313" key="15">
    <source>
        <dbReference type="Proteomes" id="UP000515151"/>
    </source>
</evidence>
<dbReference type="FunFam" id="2.70.150.10:FF:000002">
    <property type="entry name" value="Copper-transporting ATPase 1, putative"/>
    <property type="match status" value="1"/>
</dbReference>
<dbReference type="Proteomes" id="UP000197138">
    <property type="component" value="Unassembled WGS sequence"/>
</dbReference>
<dbReference type="InterPro" id="IPR036412">
    <property type="entry name" value="HAD-like_sf"/>
</dbReference>
<dbReference type="RefSeq" id="XP_031379344.1">
    <property type="nucleotide sequence ID" value="XM_031523484.1"/>
</dbReference>
<reference evidence="13" key="2">
    <citation type="submission" date="2017-06" db="EMBL/GenBank/DDBJ databases">
        <title>The pomegranate genome and the genomics of punicalagin biosynthesis.</title>
        <authorList>
            <person name="Xu C."/>
        </authorList>
    </citation>
    <scope>NUCLEOTIDE SEQUENCE [LARGE SCALE GENOMIC DNA]</scope>
    <source>
        <tissue evidence="13">Fresh leaf</tissue>
    </source>
</reference>
<dbReference type="SFLD" id="SFLDF00027">
    <property type="entry name" value="p-type_atpase"/>
    <property type="match status" value="1"/>
</dbReference>
<feature type="transmembrane region" description="Helical" evidence="10">
    <location>
        <begin position="105"/>
        <end position="122"/>
    </location>
</feature>
<evidence type="ECO:0000256" key="2">
    <source>
        <dbReference type="ARBA" id="ARBA00006024"/>
    </source>
</evidence>
<dbReference type="NCBIfam" id="TIGR01512">
    <property type="entry name" value="ATPase-IB2_Cd"/>
    <property type="match status" value="1"/>
</dbReference>
<dbReference type="InterPro" id="IPR023298">
    <property type="entry name" value="ATPase_P-typ_TM_dom_sf"/>
</dbReference>
<dbReference type="InterPro" id="IPR027256">
    <property type="entry name" value="P-typ_ATPase_IB"/>
</dbReference>